<dbReference type="GO" id="GO:0005524">
    <property type="term" value="F:ATP binding"/>
    <property type="evidence" value="ECO:0007669"/>
    <property type="project" value="UniProtKB-KW"/>
</dbReference>
<evidence type="ECO:0000256" key="9">
    <source>
        <dbReference type="ARBA" id="ARBA00047899"/>
    </source>
</evidence>
<feature type="domain" description="Protein kinase" evidence="12">
    <location>
        <begin position="1"/>
        <end position="82"/>
    </location>
</feature>
<comment type="catalytic activity">
    <reaction evidence="9">
        <text>L-threonyl-[protein] + ATP = O-phospho-L-threonyl-[protein] + ADP + H(+)</text>
        <dbReference type="Rhea" id="RHEA:46608"/>
        <dbReference type="Rhea" id="RHEA-COMP:11060"/>
        <dbReference type="Rhea" id="RHEA-COMP:11605"/>
        <dbReference type="ChEBI" id="CHEBI:15378"/>
        <dbReference type="ChEBI" id="CHEBI:30013"/>
        <dbReference type="ChEBI" id="CHEBI:30616"/>
        <dbReference type="ChEBI" id="CHEBI:61977"/>
        <dbReference type="ChEBI" id="CHEBI:456216"/>
        <dbReference type="EC" id="2.7.11.1"/>
    </reaction>
</comment>
<gene>
    <name evidence="13" type="primary">Pim1_2</name>
    <name evidence="13" type="ORF">CHLHAR_R02374</name>
</gene>
<proteinExistence type="inferred from homology"/>
<keyword evidence="8" id="KW-0067">ATP-binding</keyword>
<dbReference type="PROSITE" id="PS50011">
    <property type="entry name" value="PROTEIN_KINASE_DOM"/>
    <property type="match status" value="1"/>
</dbReference>
<evidence type="ECO:0000256" key="8">
    <source>
        <dbReference type="ARBA" id="ARBA00022840"/>
    </source>
</evidence>
<dbReference type="GO" id="GO:0004674">
    <property type="term" value="F:protein serine/threonine kinase activity"/>
    <property type="evidence" value="ECO:0007669"/>
    <property type="project" value="UniProtKB-KW"/>
</dbReference>
<feature type="transmembrane region" description="Helical" evidence="11">
    <location>
        <begin position="15"/>
        <end position="34"/>
    </location>
</feature>
<name>A0A850VG19_9CORV</name>
<evidence type="ECO:0000313" key="14">
    <source>
        <dbReference type="Proteomes" id="UP000640999"/>
    </source>
</evidence>
<dbReference type="Proteomes" id="UP000640999">
    <property type="component" value="Unassembled WGS sequence"/>
</dbReference>
<evidence type="ECO:0000256" key="2">
    <source>
        <dbReference type="ARBA" id="ARBA00005505"/>
    </source>
</evidence>
<evidence type="ECO:0000313" key="13">
    <source>
        <dbReference type="EMBL" id="NWH40302.1"/>
    </source>
</evidence>
<evidence type="ECO:0000256" key="6">
    <source>
        <dbReference type="ARBA" id="ARBA00022741"/>
    </source>
</evidence>
<keyword evidence="4" id="KW-0723">Serine/threonine-protein kinase</keyword>
<sequence>PPEWIHHQCYHGEAATVWSLGLLLYHLVMGKHLFRRGQEIIWGRILFPRRLSQECQDVSKRSLSMQPLDRLSFEGLLHDPWLQCVHLP</sequence>
<feature type="non-terminal residue" evidence="13">
    <location>
        <position position="88"/>
    </location>
</feature>
<keyword evidence="6" id="KW-0547">Nucleotide-binding</keyword>
<dbReference type="OrthoDB" id="9331472at2759"/>
<comment type="catalytic activity">
    <reaction evidence="10">
        <text>L-seryl-[protein] + ATP = O-phospho-L-seryl-[protein] + ADP + H(+)</text>
        <dbReference type="Rhea" id="RHEA:17989"/>
        <dbReference type="Rhea" id="RHEA-COMP:9863"/>
        <dbReference type="Rhea" id="RHEA-COMP:11604"/>
        <dbReference type="ChEBI" id="CHEBI:15378"/>
        <dbReference type="ChEBI" id="CHEBI:29999"/>
        <dbReference type="ChEBI" id="CHEBI:30616"/>
        <dbReference type="ChEBI" id="CHEBI:83421"/>
        <dbReference type="ChEBI" id="CHEBI:456216"/>
        <dbReference type="EC" id="2.7.11.1"/>
    </reaction>
</comment>
<dbReference type="SUPFAM" id="SSF56112">
    <property type="entry name" value="Protein kinase-like (PK-like)"/>
    <property type="match status" value="1"/>
</dbReference>
<comment type="caution">
    <text evidence="13">The sequence shown here is derived from an EMBL/GenBank/DDBJ whole genome shotgun (WGS) entry which is preliminary data.</text>
</comment>
<keyword evidence="7 13" id="KW-0418">Kinase</keyword>
<dbReference type="GO" id="GO:0043657">
    <property type="term" value="C:host cell"/>
    <property type="evidence" value="ECO:0007669"/>
    <property type="project" value="UniProtKB-SubCell"/>
</dbReference>
<comment type="similarity">
    <text evidence="2">Belongs to the protein kinase superfamily. CAMK Ser/Thr protein kinase family. PIM subfamily.</text>
</comment>
<dbReference type="EC" id="2.7.11.1" evidence="3"/>
<comment type="subcellular location">
    <subcellularLocation>
        <location evidence="1">Host cell</location>
    </subcellularLocation>
</comment>
<organism evidence="13 14">
    <name type="scientific">Chloropsis hardwickii</name>
    <dbReference type="NCBI Taxonomy" id="667144"/>
    <lineage>
        <taxon>Eukaryota</taxon>
        <taxon>Metazoa</taxon>
        <taxon>Chordata</taxon>
        <taxon>Craniata</taxon>
        <taxon>Vertebrata</taxon>
        <taxon>Euteleostomi</taxon>
        <taxon>Archelosauria</taxon>
        <taxon>Archosauria</taxon>
        <taxon>Dinosauria</taxon>
        <taxon>Saurischia</taxon>
        <taxon>Theropoda</taxon>
        <taxon>Coelurosauria</taxon>
        <taxon>Aves</taxon>
        <taxon>Neognathae</taxon>
        <taxon>Neoaves</taxon>
        <taxon>Telluraves</taxon>
        <taxon>Australaves</taxon>
        <taxon>Passeriformes</taxon>
        <taxon>Corvoidea</taxon>
        <taxon>Irenidae</taxon>
        <taxon>Chloropsis</taxon>
    </lineage>
</organism>
<keyword evidence="11" id="KW-0472">Membrane</keyword>
<keyword evidence="11" id="KW-0812">Transmembrane</keyword>
<protein>
    <recommendedName>
        <fullName evidence="3">non-specific serine/threonine protein kinase</fullName>
        <ecNumber evidence="3">2.7.11.1</ecNumber>
    </recommendedName>
</protein>
<dbReference type="EMBL" id="WEIW01002700">
    <property type="protein sequence ID" value="NWH40302.1"/>
    <property type="molecule type" value="Genomic_DNA"/>
</dbReference>
<feature type="non-terminal residue" evidence="13">
    <location>
        <position position="1"/>
    </location>
</feature>
<evidence type="ECO:0000256" key="1">
    <source>
        <dbReference type="ARBA" id="ARBA00004340"/>
    </source>
</evidence>
<dbReference type="Pfam" id="PF00069">
    <property type="entry name" value="Pkinase"/>
    <property type="match status" value="1"/>
</dbReference>
<dbReference type="PANTHER" id="PTHR22984">
    <property type="entry name" value="SERINE/THREONINE-PROTEIN KINASE PIM"/>
    <property type="match status" value="1"/>
</dbReference>
<evidence type="ECO:0000256" key="5">
    <source>
        <dbReference type="ARBA" id="ARBA00022679"/>
    </source>
</evidence>
<dbReference type="Gene3D" id="1.10.510.10">
    <property type="entry name" value="Transferase(Phosphotransferase) domain 1"/>
    <property type="match status" value="1"/>
</dbReference>
<evidence type="ECO:0000256" key="7">
    <source>
        <dbReference type="ARBA" id="ARBA00022777"/>
    </source>
</evidence>
<evidence type="ECO:0000256" key="4">
    <source>
        <dbReference type="ARBA" id="ARBA00022527"/>
    </source>
</evidence>
<keyword evidence="5" id="KW-0808">Transferase</keyword>
<dbReference type="InterPro" id="IPR011009">
    <property type="entry name" value="Kinase-like_dom_sf"/>
</dbReference>
<evidence type="ECO:0000259" key="12">
    <source>
        <dbReference type="PROSITE" id="PS50011"/>
    </source>
</evidence>
<dbReference type="InterPro" id="IPR000719">
    <property type="entry name" value="Prot_kinase_dom"/>
</dbReference>
<keyword evidence="11" id="KW-1133">Transmembrane helix</keyword>
<evidence type="ECO:0000256" key="3">
    <source>
        <dbReference type="ARBA" id="ARBA00012513"/>
    </source>
</evidence>
<evidence type="ECO:0000256" key="11">
    <source>
        <dbReference type="SAM" id="Phobius"/>
    </source>
</evidence>
<reference evidence="13" key="1">
    <citation type="submission" date="2019-10" db="EMBL/GenBank/DDBJ databases">
        <title>Bird 10,000 Genomes (B10K) Project - Family phase.</title>
        <authorList>
            <person name="Zhang G."/>
        </authorList>
    </citation>
    <scope>NUCLEOTIDE SEQUENCE</scope>
    <source>
        <strain evidence="13">B10K-IZ-033-78</strain>
        <tissue evidence="13">Muscle</tissue>
    </source>
</reference>
<evidence type="ECO:0000256" key="10">
    <source>
        <dbReference type="ARBA" id="ARBA00048679"/>
    </source>
</evidence>
<dbReference type="GO" id="GO:0005737">
    <property type="term" value="C:cytoplasm"/>
    <property type="evidence" value="ECO:0007669"/>
    <property type="project" value="TreeGrafter"/>
</dbReference>
<dbReference type="InterPro" id="IPR051138">
    <property type="entry name" value="PIM_Ser/Thr_kinase"/>
</dbReference>
<keyword evidence="14" id="KW-1185">Reference proteome</keyword>
<dbReference type="PANTHER" id="PTHR22984:SF25">
    <property type="entry name" value="PROTEIN KINASE DOMAIN-CONTAINING PROTEIN"/>
    <property type="match status" value="1"/>
</dbReference>
<dbReference type="AlphaFoldDB" id="A0A850VG19"/>
<accession>A0A850VG19</accession>